<gene>
    <name evidence="2" type="ORF">DERYTH_LOCUS3100</name>
</gene>
<dbReference type="AlphaFoldDB" id="A0A9N9F2C8"/>
<evidence type="ECO:0000313" key="2">
    <source>
        <dbReference type="EMBL" id="CAG8505104.1"/>
    </source>
</evidence>
<keyword evidence="3" id="KW-1185">Reference proteome</keyword>
<feature type="coiled-coil region" evidence="1">
    <location>
        <begin position="36"/>
        <end position="63"/>
    </location>
</feature>
<dbReference type="Proteomes" id="UP000789405">
    <property type="component" value="Unassembled WGS sequence"/>
</dbReference>
<accession>A0A9N9F2C8</accession>
<protein>
    <submittedName>
        <fullName evidence="2">19639_t:CDS:1</fullName>
    </submittedName>
</protein>
<evidence type="ECO:0000256" key="1">
    <source>
        <dbReference type="SAM" id="Coils"/>
    </source>
</evidence>
<keyword evidence="1" id="KW-0175">Coiled coil</keyword>
<proteinExistence type="predicted"/>
<dbReference type="EMBL" id="CAJVPY010001054">
    <property type="protein sequence ID" value="CAG8505104.1"/>
    <property type="molecule type" value="Genomic_DNA"/>
</dbReference>
<organism evidence="2 3">
    <name type="scientific">Dentiscutata erythropus</name>
    <dbReference type="NCBI Taxonomy" id="1348616"/>
    <lineage>
        <taxon>Eukaryota</taxon>
        <taxon>Fungi</taxon>
        <taxon>Fungi incertae sedis</taxon>
        <taxon>Mucoromycota</taxon>
        <taxon>Glomeromycotina</taxon>
        <taxon>Glomeromycetes</taxon>
        <taxon>Diversisporales</taxon>
        <taxon>Gigasporaceae</taxon>
        <taxon>Dentiscutata</taxon>
    </lineage>
</organism>
<comment type="caution">
    <text evidence="2">The sequence shown here is derived from an EMBL/GenBank/DDBJ whole genome shotgun (WGS) entry which is preliminary data.</text>
</comment>
<name>A0A9N9F2C8_9GLOM</name>
<sequence>MYGRPAILSIDLQLKQEDILETPLEQSLELHINKITKQLHQQRLQAQDNIQEAQQKQKNTMIETLGLLSLKSERISCGRPKEGSLKIW</sequence>
<evidence type="ECO:0000313" key="3">
    <source>
        <dbReference type="Proteomes" id="UP000789405"/>
    </source>
</evidence>
<reference evidence="2" key="1">
    <citation type="submission" date="2021-06" db="EMBL/GenBank/DDBJ databases">
        <authorList>
            <person name="Kallberg Y."/>
            <person name="Tangrot J."/>
            <person name="Rosling A."/>
        </authorList>
    </citation>
    <scope>NUCLEOTIDE SEQUENCE</scope>
    <source>
        <strain evidence="2">MA453B</strain>
    </source>
</reference>